<proteinExistence type="predicted"/>
<dbReference type="EMBL" id="GBXM01102592">
    <property type="protein sequence ID" value="JAH05985.1"/>
    <property type="molecule type" value="Transcribed_RNA"/>
</dbReference>
<name>A0A0E9PPI3_ANGAN</name>
<evidence type="ECO:0000313" key="1">
    <source>
        <dbReference type="EMBL" id="JAH05985.1"/>
    </source>
</evidence>
<organism evidence="1">
    <name type="scientific">Anguilla anguilla</name>
    <name type="common">European freshwater eel</name>
    <name type="synonym">Muraena anguilla</name>
    <dbReference type="NCBI Taxonomy" id="7936"/>
    <lineage>
        <taxon>Eukaryota</taxon>
        <taxon>Metazoa</taxon>
        <taxon>Chordata</taxon>
        <taxon>Craniata</taxon>
        <taxon>Vertebrata</taxon>
        <taxon>Euteleostomi</taxon>
        <taxon>Actinopterygii</taxon>
        <taxon>Neopterygii</taxon>
        <taxon>Teleostei</taxon>
        <taxon>Anguilliformes</taxon>
        <taxon>Anguillidae</taxon>
        <taxon>Anguilla</taxon>
    </lineage>
</organism>
<protein>
    <submittedName>
        <fullName evidence="1">Uncharacterized protein</fullName>
    </submittedName>
</protein>
<reference evidence="1" key="2">
    <citation type="journal article" date="2015" name="Fish Shellfish Immunol.">
        <title>Early steps in the European eel (Anguilla anguilla)-Vibrio vulnificus interaction in the gills: Role of the RtxA13 toxin.</title>
        <authorList>
            <person name="Callol A."/>
            <person name="Pajuelo D."/>
            <person name="Ebbesson L."/>
            <person name="Teles M."/>
            <person name="MacKenzie S."/>
            <person name="Amaro C."/>
        </authorList>
    </citation>
    <scope>NUCLEOTIDE SEQUENCE</scope>
</reference>
<sequence>MLLQAHRYLWAYASIFFHFMQVCTNFPGLLPGKGIQSRIATGNLILIAS</sequence>
<dbReference type="AlphaFoldDB" id="A0A0E9PPI3"/>
<accession>A0A0E9PPI3</accession>
<reference evidence="1" key="1">
    <citation type="submission" date="2014-11" db="EMBL/GenBank/DDBJ databases">
        <authorList>
            <person name="Amaro Gonzalez C."/>
        </authorList>
    </citation>
    <scope>NUCLEOTIDE SEQUENCE</scope>
</reference>